<dbReference type="PANTHER" id="PTHR43004:SF19">
    <property type="entry name" value="BINDING MONOOXYGENASE, PUTATIVE (JCVI)-RELATED"/>
    <property type="match status" value="1"/>
</dbReference>
<dbReference type="InterPro" id="IPR036188">
    <property type="entry name" value="FAD/NAD-bd_sf"/>
</dbReference>
<feature type="domain" description="FAD-binding" evidence="4">
    <location>
        <begin position="237"/>
        <end position="306"/>
    </location>
</feature>
<feature type="domain" description="FAD-binding" evidence="4">
    <location>
        <begin position="8"/>
        <end position="192"/>
    </location>
</feature>
<dbReference type="KEGG" id="dph:EHF33_10555"/>
<evidence type="ECO:0000313" key="6">
    <source>
        <dbReference type="Proteomes" id="UP000276417"/>
    </source>
</evidence>
<keyword evidence="6" id="KW-1185">Reference proteome</keyword>
<proteinExistence type="predicted"/>
<evidence type="ECO:0000259" key="4">
    <source>
        <dbReference type="Pfam" id="PF01494"/>
    </source>
</evidence>
<dbReference type="InterPro" id="IPR050641">
    <property type="entry name" value="RIFMO-like"/>
</dbReference>
<evidence type="ECO:0000256" key="2">
    <source>
        <dbReference type="ARBA" id="ARBA00022630"/>
    </source>
</evidence>
<sequence>MSVLPSSPILVVGAGPAGLAAALGLARAGRDVRIIDHHAQRSAHSRAIGINSRTLGLLDSFGVSAELVAAGQRVGALNVHLGERRLKLDYRKLPVKHNFLLTLHQSETERLMEQALNGYGVQVERGRTLTQLEVGSGQASGIIGGAAGAEAFTAPHLIAADGVRSFVRQTLGIPFVGHTLPGQWALADVRLDWAYGHEEAQVFTRRGGALLAFCYGDGLHHILATSPELLSELPEGTRVLEVLGHSTFEVQHRVAAQRSSGPVMLIGDAAHAQSPVGSRGMNHGIEDGLSAAHSLITRTEEHSSRQRWARGQRTVRLTELQTRLLSTTSAAAQAARNFCLPLAMGLPKVDAWLLHELSGLGQNAAPAPRPAVTPRLGWL</sequence>
<gene>
    <name evidence="5" type="ORF">EHF33_10555</name>
</gene>
<dbReference type="GO" id="GO:0016709">
    <property type="term" value="F:oxidoreductase activity, acting on paired donors, with incorporation or reduction of molecular oxygen, NAD(P)H as one donor, and incorporation of one atom of oxygen"/>
    <property type="evidence" value="ECO:0007669"/>
    <property type="project" value="UniProtKB-ARBA"/>
</dbReference>
<name>A0A3G8YCK8_9DEIO</name>
<accession>A0A3G8YCK8</accession>
<dbReference type="PRINTS" id="PR00420">
    <property type="entry name" value="RNGMNOXGNASE"/>
</dbReference>
<protein>
    <submittedName>
        <fullName evidence="5">FAD-binding protein</fullName>
    </submittedName>
</protein>
<evidence type="ECO:0000256" key="1">
    <source>
        <dbReference type="ARBA" id="ARBA00001974"/>
    </source>
</evidence>
<evidence type="ECO:0000256" key="3">
    <source>
        <dbReference type="ARBA" id="ARBA00022827"/>
    </source>
</evidence>
<evidence type="ECO:0000313" key="5">
    <source>
        <dbReference type="EMBL" id="AZI43122.1"/>
    </source>
</evidence>
<comment type="cofactor">
    <cofactor evidence="1">
        <name>FAD</name>
        <dbReference type="ChEBI" id="CHEBI:57692"/>
    </cofactor>
</comment>
<reference evidence="5 6" key="1">
    <citation type="submission" date="2018-11" db="EMBL/GenBank/DDBJ databases">
        <title>Deinococcus shelandsis sp. nov., isolated from South Shetland Islands soil of Antarctica.</title>
        <authorList>
            <person name="Tian J."/>
        </authorList>
    </citation>
    <scope>NUCLEOTIDE SEQUENCE [LARGE SCALE GENOMIC DNA]</scope>
    <source>
        <strain evidence="5 6">S14-83T</strain>
    </source>
</reference>
<dbReference type="AlphaFoldDB" id="A0A3G8YCK8"/>
<dbReference type="Proteomes" id="UP000276417">
    <property type="component" value="Chromosome 1"/>
</dbReference>
<dbReference type="Gene3D" id="3.50.50.60">
    <property type="entry name" value="FAD/NAD(P)-binding domain"/>
    <property type="match status" value="2"/>
</dbReference>
<dbReference type="InterPro" id="IPR002938">
    <property type="entry name" value="FAD-bd"/>
</dbReference>
<organism evidence="5 6">
    <name type="scientific">Deinococcus psychrotolerans</name>
    <dbReference type="NCBI Taxonomy" id="2489213"/>
    <lineage>
        <taxon>Bacteria</taxon>
        <taxon>Thermotogati</taxon>
        <taxon>Deinococcota</taxon>
        <taxon>Deinococci</taxon>
        <taxon>Deinococcales</taxon>
        <taxon>Deinococcaceae</taxon>
        <taxon>Deinococcus</taxon>
    </lineage>
</organism>
<dbReference type="PANTHER" id="PTHR43004">
    <property type="entry name" value="TRK SYSTEM POTASSIUM UPTAKE PROTEIN"/>
    <property type="match status" value="1"/>
</dbReference>
<dbReference type="GO" id="GO:0071949">
    <property type="term" value="F:FAD binding"/>
    <property type="evidence" value="ECO:0007669"/>
    <property type="project" value="InterPro"/>
</dbReference>
<dbReference type="RefSeq" id="WP_124871051.1">
    <property type="nucleotide sequence ID" value="NZ_CP034183.1"/>
</dbReference>
<dbReference type="EMBL" id="CP034183">
    <property type="protein sequence ID" value="AZI43122.1"/>
    <property type="molecule type" value="Genomic_DNA"/>
</dbReference>
<keyword evidence="3" id="KW-0274">FAD</keyword>
<dbReference type="Pfam" id="PF01494">
    <property type="entry name" value="FAD_binding_3"/>
    <property type="match status" value="2"/>
</dbReference>
<dbReference type="OrthoDB" id="9766816at2"/>
<keyword evidence="2" id="KW-0285">Flavoprotein</keyword>
<dbReference type="SUPFAM" id="SSF51905">
    <property type="entry name" value="FAD/NAD(P)-binding domain"/>
    <property type="match status" value="1"/>
</dbReference>